<organism evidence="1 2">
    <name type="scientific">Rhamnella rubrinervis</name>
    <dbReference type="NCBI Taxonomy" id="2594499"/>
    <lineage>
        <taxon>Eukaryota</taxon>
        <taxon>Viridiplantae</taxon>
        <taxon>Streptophyta</taxon>
        <taxon>Embryophyta</taxon>
        <taxon>Tracheophyta</taxon>
        <taxon>Spermatophyta</taxon>
        <taxon>Magnoliopsida</taxon>
        <taxon>eudicotyledons</taxon>
        <taxon>Gunneridae</taxon>
        <taxon>Pentapetalae</taxon>
        <taxon>rosids</taxon>
        <taxon>fabids</taxon>
        <taxon>Rosales</taxon>
        <taxon>Rhamnaceae</taxon>
        <taxon>rhamnoid group</taxon>
        <taxon>Rhamneae</taxon>
        <taxon>Rhamnella</taxon>
    </lineage>
</organism>
<dbReference type="AlphaFoldDB" id="A0A8K0DPG1"/>
<protein>
    <submittedName>
        <fullName evidence="1">Uncharacterized protein</fullName>
    </submittedName>
</protein>
<dbReference type="PANTHER" id="PTHR33443:SF30">
    <property type="entry name" value="SARCOSINE DEHYDROGENASE-2C PROTEIN"/>
    <property type="match status" value="1"/>
</dbReference>
<dbReference type="EMBL" id="VOIH02000011">
    <property type="protein sequence ID" value="KAF3432728.1"/>
    <property type="molecule type" value="Genomic_DNA"/>
</dbReference>
<comment type="caution">
    <text evidence="1">The sequence shown here is derived from an EMBL/GenBank/DDBJ whole genome shotgun (WGS) entry which is preliminary data.</text>
</comment>
<dbReference type="OrthoDB" id="266020at2759"/>
<keyword evidence="2" id="KW-1185">Reference proteome</keyword>
<evidence type="ECO:0000313" key="2">
    <source>
        <dbReference type="Proteomes" id="UP000796880"/>
    </source>
</evidence>
<evidence type="ECO:0000313" key="1">
    <source>
        <dbReference type="EMBL" id="KAF3432728.1"/>
    </source>
</evidence>
<proteinExistence type="predicted"/>
<name>A0A8K0DPG1_9ROSA</name>
<dbReference type="InterPro" id="IPR053234">
    <property type="entry name" value="RPM1_Interactor"/>
</dbReference>
<accession>A0A8K0DPG1</accession>
<reference evidence="1" key="1">
    <citation type="submission" date="2020-03" db="EMBL/GenBank/DDBJ databases">
        <title>A high-quality chromosome-level genome assembly of a woody plant with both climbing and erect habits, Rhamnella rubrinervis.</title>
        <authorList>
            <person name="Lu Z."/>
            <person name="Yang Y."/>
            <person name="Zhu X."/>
            <person name="Sun Y."/>
        </authorList>
    </citation>
    <scope>NUCLEOTIDE SEQUENCE</scope>
    <source>
        <strain evidence="1">BYM</strain>
        <tissue evidence="1">Leaf</tissue>
    </source>
</reference>
<sequence length="174" mass="19580">MAKNDTKVMNINISPSPFEIKKENEIKVIDITSSSSEDDATPISHVLCLKREADVKLFEETEDCFILDFDSPKPTVSPAPDFVDGDPDIAVVSVKGQVVVPCRDYPHSRHLCMKFPFETTSHQSCCELCYCYVCDSAAPCHFWYYPSPAHCHASADNGDWDSKRNMRKKLSVIL</sequence>
<dbReference type="PANTHER" id="PTHR33443">
    <property type="entry name" value="ZGC:112980"/>
    <property type="match status" value="1"/>
</dbReference>
<gene>
    <name evidence="1" type="ORF">FNV43_RR23830</name>
</gene>
<dbReference type="Proteomes" id="UP000796880">
    <property type="component" value="Unassembled WGS sequence"/>
</dbReference>